<feature type="chain" id="PRO_5013908052" evidence="1">
    <location>
        <begin position="24"/>
        <end position="329"/>
    </location>
</feature>
<dbReference type="GO" id="GO:0005975">
    <property type="term" value="P:carbohydrate metabolic process"/>
    <property type="evidence" value="ECO:0007669"/>
    <property type="project" value="InterPro"/>
</dbReference>
<sequence>MRFSSRLPALLALSLAAVVPALAADRTRPVQEVVISFDGAHDNAQWDRALALGERTGARFTFFLSCTFLLTPETKSHYVAPHHGEAASNVGFGQSADEVRTRLGHILAAWRAGHEIASHGCGHFDGKDWTRADWEQEFDSFADILKNTWRINGFGPAPDGWSEMAAGVIGFRAPYLSTSAALFAAEKARGYAYDASTVGRDPQPAARKHGLWSMPLPMIPEGPKQKRIIAMDYNWFARHSGAKEDPANGAAYEERAYDALMGEFDRAYHGNRKPVQAGFHFTLMNGGAYWRALERFATEVCARPDVACHPIRAHIAQFTGDSPVAGLRY</sequence>
<feature type="signal peptide" evidence="1">
    <location>
        <begin position="1"/>
        <end position="23"/>
    </location>
</feature>
<dbReference type="Gene3D" id="3.20.20.370">
    <property type="entry name" value="Glycoside hydrolase/deacetylase"/>
    <property type="match status" value="1"/>
</dbReference>
<dbReference type="SUPFAM" id="SSF88713">
    <property type="entry name" value="Glycoside hydrolase/deacetylase"/>
    <property type="match status" value="1"/>
</dbReference>
<reference evidence="2 3" key="1">
    <citation type="submission" date="2017-10" db="EMBL/GenBank/DDBJ databases">
        <title>Sedimentibacterium mangrovi gen. nov., sp. nov., a novel member of family Phyllobacteriacea isolated from mangrove sediment.</title>
        <authorList>
            <person name="Liao H."/>
            <person name="Tian Y."/>
        </authorList>
    </citation>
    <scope>NUCLEOTIDE SEQUENCE [LARGE SCALE GENOMIC DNA]</scope>
    <source>
        <strain evidence="2 3">X9-2-2</strain>
    </source>
</reference>
<proteinExistence type="predicted"/>
<keyword evidence="3" id="KW-1185">Reference proteome</keyword>
<accession>A0A2G1QNL7</accession>
<dbReference type="InterPro" id="IPR052740">
    <property type="entry name" value="CE4"/>
</dbReference>
<dbReference type="OrthoDB" id="438898at2"/>
<evidence type="ECO:0000313" key="2">
    <source>
        <dbReference type="EMBL" id="PHP67061.1"/>
    </source>
</evidence>
<comment type="caution">
    <text evidence="2">The sequence shown here is derived from an EMBL/GenBank/DDBJ whole genome shotgun (WGS) entry which is preliminary data.</text>
</comment>
<name>A0A2G1QNL7_9HYPH</name>
<dbReference type="InterPro" id="IPR011330">
    <property type="entry name" value="Glyco_hydro/deAcase_b/a-brl"/>
</dbReference>
<dbReference type="EMBL" id="PDVP01000005">
    <property type="protein sequence ID" value="PHP67061.1"/>
    <property type="molecule type" value="Genomic_DNA"/>
</dbReference>
<protein>
    <submittedName>
        <fullName evidence="2">Polysaccharide deacetylase</fullName>
    </submittedName>
</protein>
<dbReference type="PANTHER" id="PTHR45985">
    <property type="match status" value="1"/>
</dbReference>
<evidence type="ECO:0000313" key="3">
    <source>
        <dbReference type="Proteomes" id="UP000221168"/>
    </source>
</evidence>
<dbReference type="RefSeq" id="WP_099306381.1">
    <property type="nucleotide sequence ID" value="NZ_PDVP01000005.1"/>
</dbReference>
<keyword evidence="1" id="KW-0732">Signal</keyword>
<dbReference type="PANTHER" id="PTHR45985:SF3">
    <property type="entry name" value="CHITIN DEACETYLASE-LIKE 4"/>
    <property type="match status" value="1"/>
</dbReference>
<organism evidence="2 3">
    <name type="scientific">Zhengella mangrovi</name>
    <dbReference type="NCBI Taxonomy" id="1982044"/>
    <lineage>
        <taxon>Bacteria</taxon>
        <taxon>Pseudomonadati</taxon>
        <taxon>Pseudomonadota</taxon>
        <taxon>Alphaproteobacteria</taxon>
        <taxon>Hyphomicrobiales</taxon>
        <taxon>Notoacmeibacteraceae</taxon>
        <taxon>Zhengella</taxon>
    </lineage>
</organism>
<gene>
    <name evidence="2" type="ORF">CSC94_10945</name>
</gene>
<evidence type="ECO:0000256" key="1">
    <source>
        <dbReference type="SAM" id="SignalP"/>
    </source>
</evidence>
<dbReference type="AlphaFoldDB" id="A0A2G1QNL7"/>
<dbReference type="Proteomes" id="UP000221168">
    <property type="component" value="Unassembled WGS sequence"/>
</dbReference>